<gene>
    <name evidence="2" type="ORF">AYBTSS11_LOCUS11961</name>
</gene>
<evidence type="ECO:0000256" key="1">
    <source>
        <dbReference type="SAM" id="MobiDB-lite"/>
    </source>
</evidence>
<dbReference type="AlphaFoldDB" id="A0AA86VL68"/>
<protein>
    <submittedName>
        <fullName evidence="2">Uncharacterized protein</fullName>
    </submittedName>
</protein>
<evidence type="ECO:0000313" key="2">
    <source>
        <dbReference type="EMBL" id="CAJ1944532.1"/>
    </source>
</evidence>
<feature type="compositionally biased region" description="Polar residues" evidence="1">
    <location>
        <begin position="1"/>
        <end position="11"/>
    </location>
</feature>
<organism evidence="2 3">
    <name type="scientific">Sphenostylis stenocarpa</name>
    <dbReference type="NCBI Taxonomy" id="92480"/>
    <lineage>
        <taxon>Eukaryota</taxon>
        <taxon>Viridiplantae</taxon>
        <taxon>Streptophyta</taxon>
        <taxon>Embryophyta</taxon>
        <taxon>Tracheophyta</taxon>
        <taxon>Spermatophyta</taxon>
        <taxon>Magnoliopsida</taxon>
        <taxon>eudicotyledons</taxon>
        <taxon>Gunneridae</taxon>
        <taxon>Pentapetalae</taxon>
        <taxon>rosids</taxon>
        <taxon>fabids</taxon>
        <taxon>Fabales</taxon>
        <taxon>Fabaceae</taxon>
        <taxon>Papilionoideae</taxon>
        <taxon>50 kb inversion clade</taxon>
        <taxon>NPAAA clade</taxon>
        <taxon>indigoferoid/millettioid clade</taxon>
        <taxon>Phaseoleae</taxon>
        <taxon>Sphenostylis</taxon>
    </lineage>
</organism>
<dbReference type="EMBL" id="OY731400">
    <property type="protein sequence ID" value="CAJ1944532.1"/>
    <property type="molecule type" value="Genomic_DNA"/>
</dbReference>
<reference evidence="2" key="1">
    <citation type="submission" date="2023-10" db="EMBL/GenBank/DDBJ databases">
        <authorList>
            <person name="Domelevo Entfellner J.-B."/>
        </authorList>
    </citation>
    <scope>NUCLEOTIDE SEQUENCE</scope>
</reference>
<proteinExistence type="predicted"/>
<keyword evidence="3" id="KW-1185">Reference proteome</keyword>
<name>A0AA86VL68_9FABA</name>
<accession>A0AA86VL68</accession>
<feature type="region of interest" description="Disordered" evidence="1">
    <location>
        <begin position="1"/>
        <end position="26"/>
    </location>
</feature>
<evidence type="ECO:0000313" key="3">
    <source>
        <dbReference type="Proteomes" id="UP001189624"/>
    </source>
</evidence>
<dbReference type="Gramene" id="rna-AYBTSS11_LOCUS11961">
    <property type="protein sequence ID" value="CAJ1944532.1"/>
    <property type="gene ID" value="gene-AYBTSS11_LOCUS11961"/>
</dbReference>
<sequence length="68" mass="7247">MGFPRESSNLSGDDASGAANARMSAHETVPGHMASIWDFASSITSKPLHSSLQKTLQSKLIHRIPVGE</sequence>
<dbReference type="Proteomes" id="UP001189624">
    <property type="component" value="Chromosome 3"/>
</dbReference>